<comment type="caution">
    <text evidence="3">The sequence shown here is derived from an EMBL/GenBank/DDBJ whole genome shotgun (WGS) entry which is preliminary data.</text>
</comment>
<dbReference type="InterPro" id="IPR056823">
    <property type="entry name" value="TEN-like_YD-shell"/>
</dbReference>
<accession>A0A133PXB8</accession>
<keyword evidence="1" id="KW-0677">Repeat</keyword>
<dbReference type="InterPro" id="IPR006530">
    <property type="entry name" value="YD"/>
</dbReference>
<name>A0A133PXB8_9BACT</name>
<proteinExistence type="predicted"/>
<dbReference type="Gene3D" id="2.180.10.10">
    <property type="entry name" value="RHS repeat-associated core"/>
    <property type="match status" value="1"/>
</dbReference>
<evidence type="ECO:0000313" key="3">
    <source>
        <dbReference type="EMBL" id="KXA34452.1"/>
    </source>
</evidence>
<organism evidence="3 4">
    <name type="scientific">Prevotella corporis</name>
    <dbReference type="NCBI Taxonomy" id="28128"/>
    <lineage>
        <taxon>Bacteria</taxon>
        <taxon>Pseudomonadati</taxon>
        <taxon>Bacteroidota</taxon>
        <taxon>Bacteroidia</taxon>
        <taxon>Bacteroidales</taxon>
        <taxon>Prevotellaceae</taxon>
        <taxon>Prevotella</taxon>
    </lineage>
</organism>
<dbReference type="NCBIfam" id="TIGR03696">
    <property type="entry name" value="Rhs_assc_core"/>
    <property type="match status" value="1"/>
</dbReference>
<dbReference type="PATRIC" id="fig|28128.5.peg.2312"/>
<dbReference type="PANTHER" id="PTHR32305">
    <property type="match status" value="1"/>
</dbReference>
<dbReference type="STRING" id="28128.HMPREF3226_02247"/>
<feature type="domain" description="Teneurin-like YD-shell" evidence="2">
    <location>
        <begin position="28"/>
        <end position="214"/>
    </location>
</feature>
<dbReference type="Pfam" id="PF25023">
    <property type="entry name" value="TEN_YD-shell"/>
    <property type="match status" value="1"/>
</dbReference>
<dbReference type="EMBL" id="LRQG01000200">
    <property type="protein sequence ID" value="KXA34452.1"/>
    <property type="molecule type" value="Genomic_DNA"/>
</dbReference>
<gene>
    <name evidence="3" type="ORF">HMPREF3226_02247</name>
</gene>
<evidence type="ECO:0000259" key="2">
    <source>
        <dbReference type="Pfam" id="PF25023"/>
    </source>
</evidence>
<keyword evidence="4" id="KW-1185">Reference proteome</keyword>
<dbReference type="InterPro" id="IPR022385">
    <property type="entry name" value="Rhs_assc_core"/>
</dbReference>
<evidence type="ECO:0000313" key="4">
    <source>
        <dbReference type="Proteomes" id="UP000070533"/>
    </source>
</evidence>
<protein>
    <submittedName>
        <fullName evidence="3">RHS repeat-associated core domain protein</fullName>
    </submittedName>
</protein>
<dbReference type="PANTHER" id="PTHR32305:SF15">
    <property type="entry name" value="PROTEIN RHSA-RELATED"/>
    <property type="match status" value="1"/>
</dbReference>
<dbReference type="RefSeq" id="WP_082745836.1">
    <property type="nucleotide sequence ID" value="NZ_KQ957310.1"/>
</dbReference>
<sequence>MPQPKDWLDKLFTRTTPNDKELQAHYGWQQGDTAYEWYGNGMLKSVRTPEGATIRFEYDALGRRTLKETHDTCYRYAWDGNVLLHEWSYDEREKPRTQQDELGRIRYDRQEPYTNLITWVYDGGSYTPVAKLTEDDSYTIVQDYMGTPIQALDSKGNVVWDCILDIYGDVLELRGKRDFIPFRFQGMYYDTETELCYVRHRYYSADTGAFITQDPIGLAGGNPTLYGYVFDSNIEIDPFGLDCKAQSNIYKGVQEASQILKERGLPRQVRKKYTTIF</sequence>
<dbReference type="InterPro" id="IPR050708">
    <property type="entry name" value="T6SS_VgrG/RHS"/>
</dbReference>
<dbReference type="PRINTS" id="PR00394">
    <property type="entry name" value="RHSPROTEIN"/>
</dbReference>
<dbReference type="OrthoDB" id="9182053at2"/>
<dbReference type="Proteomes" id="UP000070533">
    <property type="component" value="Unassembled WGS sequence"/>
</dbReference>
<dbReference type="AlphaFoldDB" id="A0A133PXB8"/>
<dbReference type="NCBIfam" id="TIGR01643">
    <property type="entry name" value="YD_repeat_2x"/>
    <property type="match status" value="1"/>
</dbReference>
<reference evidence="4" key="1">
    <citation type="submission" date="2016-01" db="EMBL/GenBank/DDBJ databases">
        <authorList>
            <person name="Mitreva M."/>
            <person name="Pepin K.H."/>
            <person name="Mihindukulasuriya K.A."/>
            <person name="Fulton R."/>
            <person name="Fronick C."/>
            <person name="O'Laughlin M."/>
            <person name="Miner T."/>
            <person name="Herter B."/>
            <person name="Rosa B.A."/>
            <person name="Cordes M."/>
            <person name="Tomlinson C."/>
            <person name="Wollam A."/>
            <person name="Palsikar V.B."/>
            <person name="Mardis E.R."/>
            <person name="Wilson R.K."/>
        </authorList>
    </citation>
    <scope>NUCLEOTIDE SEQUENCE [LARGE SCALE GENOMIC DNA]</scope>
    <source>
        <strain evidence="4">MJR7716</strain>
    </source>
</reference>
<evidence type="ECO:0000256" key="1">
    <source>
        <dbReference type="ARBA" id="ARBA00022737"/>
    </source>
</evidence>